<gene>
    <name evidence="10" type="primary">dsbC</name>
    <name evidence="10" type="ORF">GCM10007878_07180</name>
</gene>
<dbReference type="InterPro" id="IPR009094">
    <property type="entry name" value="DiS-bond_isomerase_DsbC/G_N_sf"/>
</dbReference>
<evidence type="ECO:0000256" key="2">
    <source>
        <dbReference type="ARBA" id="ARBA00009813"/>
    </source>
</evidence>
<dbReference type="EMBL" id="BSOR01000015">
    <property type="protein sequence ID" value="GLR63283.1"/>
    <property type="molecule type" value="Genomic_DNA"/>
</dbReference>
<dbReference type="CDD" id="cd03020">
    <property type="entry name" value="DsbA_DsbC_DsbG"/>
    <property type="match status" value="1"/>
</dbReference>
<comment type="caution">
    <text evidence="10">The sequence shown here is derived from an EMBL/GenBank/DDBJ whole genome shotgun (WGS) entry which is preliminary data.</text>
</comment>
<dbReference type="Gene3D" id="3.40.30.10">
    <property type="entry name" value="Glutaredoxin"/>
    <property type="match status" value="1"/>
</dbReference>
<feature type="signal peptide" evidence="7">
    <location>
        <begin position="1"/>
        <end position="22"/>
    </location>
</feature>
<dbReference type="Gene3D" id="3.10.450.70">
    <property type="entry name" value="Disulphide bond isomerase, DsbC/G, N-terminal"/>
    <property type="match status" value="1"/>
</dbReference>
<dbReference type="SUPFAM" id="SSF54423">
    <property type="entry name" value="DsbC/DsbG N-terminal domain-like"/>
    <property type="match status" value="1"/>
</dbReference>
<proteinExistence type="inferred from homology"/>
<comment type="subcellular location">
    <subcellularLocation>
        <location evidence="1 7">Periplasm</location>
    </subcellularLocation>
</comment>
<dbReference type="Pfam" id="PF10411">
    <property type="entry name" value="DsbC_N"/>
    <property type="match status" value="1"/>
</dbReference>
<dbReference type="SUPFAM" id="SSF52833">
    <property type="entry name" value="Thioredoxin-like"/>
    <property type="match status" value="1"/>
</dbReference>
<dbReference type="InterPro" id="IPR012336">
    <property type="entry name" value="Thioredoxin-like_fold"/>
</dbReference>
<dbReference type="InterPro" id="IPR051470">
    <property type="entry name" value="Thiol:disulfide_interchange"/>
</dbReference>
<feature type="domain" description="Disulphide bond isomerase DsbC/G N-terminal" evidence="8">
    <location>
        <begin position="18"/>
        <end position="88"/>
    </location>
</feature>
<keyword evidence="11" id="KW-1185">Reference proteome</keyword>
<keyword evidence="6 7" id="KW-0676">Redox-active center</keyword>
<evidence type="ECO:0000256" key="4">
    <source>
        <dbReference type="ARBA" id="ARBA00022764"/>
    </source>
</evidence>
<evidence type="ECO:0000259" key="9">
    <source>
        <dbReference type="Pfam" id="PF13098"/>
    </source>
</evidence>
<evidence type="ECO:0000313" key="10">
    <source>
        <dbReference type="EMBL" id="GLR63283.1"/>
    </source>
</evidence>
<accession>A0ABQ5ZW69</accession>
<evidence type="ECO:0000313" key="11">
    <source>
        <dbReference type="Proteomes" id="UP001156682"/>
    </source>
</evidence>
<dbReference type="PANTHER" id="PTHR35272">
    <property type="entry name" value="THIOL:DISULFIDE INTERCHANGE PROTEIN DSBC-RELATED"/>
    <property type="match status" value="1"/>
</dbReference>
<evidence type="ECO:0000256" key="6">
    <source>
        <dbReference type="ARBA" id="ARBA00023284"/>
    </source>
</evidence>
<keyword evidence="5" id="KW-1015">Disulfide bond</keyword>
<evidence type="ECO:0000259" key="8">
    <source>
        <dbReference type="Pfam" id="PF10411"/>
    </source>
</evidence>
<dbReference type="Pfam" id="PF13098">
    <property type="entry name" value="Thioredoxin_2"/>
    <property type="match status" value="1"/>
</dbReference>
<evidence type="ECO:0000256" key="5">
    <source>
        <dbReference type="ARBA" id="ARBA00023157"/>
    </source>
</evidence>
<keyword evidence="4 7" id="KW-0574">Periplasm</keyword>
<dbReference type="RefSeq" id="WP_027852134.1">
    <property type="nucleotide sequence ID" value="NZ_BSOR01000015.1"/>
</dbReference>
<dbReference type="Proteomes" id="UP001156682">
    <property type="component" value="Unassembled WGS sequence"/>
</dbReference>
<reference evidence="11" key="1">
    <citation type="journal article" date="2019" name="Int. J. Syst. Evol. Microbiol.">
        <title>The Global Catalogue of Microorganisms (GCM) 10K type strain sequencing project: providing services to taxonomists for standard genome sequencing and annotation.</title>
        <authorList>
            <consortium name="The Broad Institute Genomics Platform"/>
            <consortium name="The Broad Institute Genome Sequencing Center for Infectious Disease"/>
            <person name="Wu L."/>
            <person name="Ma J."/>
        </authorList>
    </citation>
    <scope>NUCLEOTIDE SEQUENCE [LARGE SCALE GENOMIC DNA]</scope>
    <source>
        <strain evidence="11">NBRC 100033</strain>
    </source>
</reference>
<evidence type="ECO:0000256" key="3">
    <source>
        <dbReference type="ARBA" id="ARBA00022729"/>
    </source>
</evidence>
<sequence>MLKQWFTGLLLLVFAGSVAASAKDEMQARLQKIDPRIEVVKVNPAPVKDFYQVQLNSGDLLYVHKQDSYIFAGSLLEVTDAGLVDLTENARSAIRTEVIQSVAAEDQVIFSAKGETKAIVQVFTDSTCPYCSRLHEQVPELNQRGVEVRYLAFPRQGPQGNGFNDLVNVWCADDKQQAMTDAKAGKTLAQKQCDNPVAEQYELGRQLGVQGTPAIFLPSGKVIPGFVPADRLISELGL</sequence>
<keyword evidence="3 7" id="KW-0732">Signal</keyword>
<feature type="domain" description="Thioredoxin-like fold" evidence="9">
    <location>
        <begin position="112"/>
        <end position="234"/>
    </location>
</feature>
<organism evidence="10 11">
    <name type="scientific">Marinospirillum insulare</name>
    <dbReference type="NCBI Taxonomy" id="217169"/>
    <lineage>
        <taxon>Bacteria</taxon>
        <taxon>Pseudomonadati</taxon>
        <taxon>Pseudomonadota</taxon>
        <taxon>Gammaproteobacteria</taxon>
        <taxon>Oceanospirillales</taxon>
        <taxon>Oceanospirillaceae</taxon>
        <taxon>Marinospirillum</taxon>
    </lineage>
</organism>
<dbReference type="InterPro" id="IPR033954">
    <property type="entry name" value="DiS-bond_Isoase_DsbC/G"/>
</dbReference>
<feature type="chain" id="PRO_5044986884" description="Thiol:disulfide interchange protein" evidence="7">
    <location>
        <begin position="23"/>
        <end position="238"/>
    </location>
</feature>
<protein>
    <recommendedName>
        <fullName evidence="7">Thiol:disulfide interchange protein</fullName>
    </recommendedName>
</protein>
<comment type="function">
    <text evidence="7">Required for disulfide bond formation in some periplasmic proteins. Acts by transferring its disulfide bond to other proteins and is reduced in the process.</text>
</comment>
<dbReference type="PANTHER" id="PTHR35272:SF3">
    <property type="entry name" value="THIOL:DISULFIDE INTERCHANGE PROTEIN DSBC"/>
    <property type="match status" value="1"/>
</dbReference>
<name>A0ABQ5ZW69_9GAMM</name>
<evidence type="ECO:0000256" key="7">
    <source>
        <dbReference type="RuleBase" id="RU364038"/>
    </source>
</evidence>
<dbReference type="InterPro" id="IPR018950">
    <property type="entry name" value="DiS-bond_isomerase_DsbC/G_N"/>
</dbReference>
<dbReference type="InterPro" id="IPR036249">
    <property type="entry name" value="Thioredoxin-like_sf"/>
</dbReference>
<comment type="similarity">
    <text evidence="2 7">Belongs to the thioredoxin family. DsbC subfamily.</text>
</comment>
<evidence type="ECO:0000256" key="1">
    <source>
        <dbReference type="ARBA" id="ARBA00004418"/>
    </source>
</evidence>